<dbReference type="AlphaFoldDB" id="A0A2M9HM08"/>
<keyword evidence="2" id="KW-0282">Flagellum</keyword>
<evidence type="ECO:0000313" key="3">
    <source>
        <dbReference type="Proteomes" id="UP000229239"/>
    </source>
</evidence>
<evidence type="ECO:0000259" key="1">
    <source>
        <dbReference type="SMART" id="SM00858"/>
    </source>
</evidence>
<dbReference type="Pfam" id="PF08666">
    <property type="entry name" value="SAF"/>
    <property type="match status" value="1"/>
</dbReference>
<dbReference type="InterPro" id="IPR013974">
    <property type="entry name" value="SAF"/>
</dbReference>
<feature type="domain" description="SAF" evidence="1">
    <location>
        <begin position="54"/>
        <end position="116"/>
    </location>
</feature>
<protein>
    <submittedName>
        <fullName evidence="2">Flagellar biosynthesis protein FlgA</fullName>
    </submittedName>
</protein>
<name>A0A2M9HM08_9BIFI</name>
<comment type="caution">
    <text evidence="2">The sequence shown here is derived from an EMBL/GenBank/DDBJ whole genome shotgun (WGS) entry which is preliminary data.</text>
</comment>
<dbReference type="SMART" id="SM00858">
    <property type="entry name" value="SAF"/>
    <property type="match status" value="1"/>
</dbReference>
<sequence length="225" mass="23552">MVTFSIPLSLRLPASGSLKQRRMLHTLRRVAAAICAGLAVLFALETMTAHIATVPVVVATRHIARGSTIGLSDMAIRYFPPSAASDSMLSSVDDAVGHIAHIDITVGDPILAHMARTAPVVPEGATVIDVRLTSSVDELLAGDTVQLVSALGCETDAAGTNEDDDSNADHAHCVLADAALVMGINKTADTSYTDGRQLVSFAMDPNAAARVMRHQESGPIMAVMQ</sequence>
<dbReference type="EMBL" id="PEBJ01000001">
    <property type="protein sequence ID" value="PJM77829.1"/>
    <property type="molecule type" value="Genomic_DNA"/>
</dbReference>
<keyword evidence="2" id="KW-0966">Cell projection</keyword>
<proteinExistence type="predicted"/>
<dbReference type="Proteomes" id="UP000229239">
    <property type="component" value="Unassembled WGS sequence"/>
</dbReference>
<dbReference type="Gene3D" id="3.90.1210.10">
    <property type="entry name" value="Antifreeze-like/N-acetylneuraminic acid synthase C-terminal domain"/>
    <property type="match status" value="1"/>
</dbReference>
<accession>A0A2M9HM08</accession>
<evidence type="ECO:0000313" key="2">
    <source>
        <dbReference type="EMBL" id="PJM77829.1"/>
    </source>
</evidence>
<gene>
    <name evidence="2" type="ORF">CSQ86_01900</name>
</gene>
<dbReference type="OrthoDB" id="3235133at2"/>
<dbReference type="CDD" id="cd11614">
    <property type="entry name" value="SAF_CpaB_FlgA_like"/>
    <property type="match status" value="1"/>
</dbReference>
<organism evidence="2 3">
    <name type="scientific">Bifidobacterium felsineum</name>
    <dbReference type="NCBI Taxonomy" id="2045440"/>
    <lineage>
        <taxon>Bacteria</taxon>
        <taxon>Bacillati</taxon>
        <taxon>Actinomycetota</taxon>
        <taxon>Actinomycetes</taxon>
        <taxon>Bifidobacteriales</taxon>
        <taxon>Bifidobacteriaceae</taxon>
        <taxon>Bifidobacterium</taxon>
    </lineage>
</organism>
<reference evidence="3" key="1">
    <citation type="submission" date="2017-10" db="EMBL/GenBank/DDBJ databases">
        <title>Draft genome sequences of strains TRE 1, TRE 9, TRE H and TRI 7, isolated from tamarins, belonging to four potential novel Bifidobacterium species.</title>
        <authorList>
            <person name="Mattarelli P."/>
            <person name="Modesto M."/>
            <person name="Puglisi E."/>
            <person name="Morelli L."/>
            <person name="Bonetti A."/>
            <person name="Spezio C."/>
            <person name="Sandri C."/>
        </authorList>
    </citation>
    <scope>NUCLEOTIDE SEQUENCE [LARGE SCALE GENOMIC DNA]</scope>
    <source>
        <strain evidence="3">TREH</strain>
    </source>
</reference>
<keyword evidence="2" id="KW-0969">Cilium</keyword>
<keyword evidence="3" id="KW-1185">Reference proteome</keyword>